<dbReference type="EMBL" id="OIVN01000153">
    <property type="protein sequence ID" value="SPC75302.1"/>
    <property type="molecule type" value="Genomic_DNA"/>
</dbReference>
<proteinExistence type="predicted"/>
<protein>
    <submittedName>
        <fullName evidence="1">Uncharacterized protein</fullName>
    </submittedName>
</protein>
<reference evidence="1" key="1">
    <citation type="submission" date="2018-02" db="EMBL/GenBank/DDBJ databases">
        <authorList>
            <person name="Cohen D.B."/>
            <person name="Kent A.D."/>
        </authorList>
    </citation>
    <scope>NUCLEOTIDE SEQUENCE</scope>
</reference>
<name>A0A2N9EKH1_FAGSY</name>
<dbReference type="AlphaFoldDB" id="A0A2N9EKH1"/>
<sequence length="185" mass="20730">MAFEEAAHVLGPHNVVVSLRMVVGLTLAVSAGRGRVGSRVESGRVYLRTKARRKLHQRVRGACEGFWRRDFWWGFVLTRQSKGWFAQDRRSSLMAAAEIRTSGFAGDKQGILEAREPVVEKDPNSVKLWTRLPIGTVKLNVDVAILSDKCWMVVAARDDRGNIVKYWSKVIPPNEAMVAEANTIL</sequence>
<evidence type="ECO:0000313" key="1">
    <source>
        <dbReference type="EMBL" id="SPC75302.1"/>
    </source>
</evidence>
<organism evidence="1">
    <name type="scientific">Fagus sylvatica</name>
    <name type="common">Beechnut</name>
    <dbReference type="NCBI Taxonomy" id="28930"/>
    <lineage>
        <taxon>Eukaryota</taxon>
        <taxon>Viridiplantae</taxon>
        <taxon>Streptophyta</taxon>
        <taxon>Embryophyta</taxon>
        <taxon>Tracheophyta</taxon>
        <taxon>Spermatophyta</taxon>
        <taxon>Magnoliopsida</taxon>
        <taxon>eudicotyledons</taxon>
        <taxon>Gunneridae</taxon>
        <taxon>Pentapetalae</taxon>
        <taxon>rosids</taxon>
        <taxon>fabids</taxon>
        <taxon>Fagales</taxon>
        <taxon>Fagaceae</taxon>
        <taxon>Fagus</taxon>
    </lineage>
</organism>
<gene>
    <name evidence="1" type="ORF">FSB_LOCUS3184</name>
</gene>
<accession>A0A2N9EKH1</accession>